<name>A0A1I8N9P7_MUSDO</name>
<sequence>MALCCMCGHKFNKDEEEKGPKLSKPAEEFVKKFLKLMDLEPVNKTFGTCRQCTLDVESVQAILHRIKQERETFVQNFKDSASTMGNDKIEDVMDVNCYVPNHDLKPCNNDSDKIKDTNAIFSREKRNRKPPKRYSHEELETKKAKIQCIGKNNDTTTLETLPKMAFVKGVGNAQILGELTEICDKTHRFRLRFICRKCKNIFGRENDFCQHILEHAAAPEEIDKLRKSIEKLQYLCAICSKTFEDNFAVRRHYKNAHSEERRFRCAMCDATFKYEFNLSYHMAKHLDVKAYQCEYCQKSFVLNSELKIHLRTHTGERPYKCSICDKTFGHQSNLTAHRRIHEEKVSLSKVRNAVVKRLECSLKEEGGKNDRNEDQSQKIANHENTDERSVSLCPPRTITLNQYCKNESWNLDSQQELQIIPTKNPTGRSRDPENQSSHFSISSTDLNPKKIDRTVLPNTKGKLPVKASTPIIPSDKIDFEPTITRFRQKPKISYALRTTPLKYKISPYSLLKKNAVQGNARVNEIKEVATTDHTLRIDMQKEGIDKKTPAKNLNRSNDIQNEDSLAKAIPPDSPKNVVIQKVGVGQTAKNSPKNNFKKSEDIQKSHQSTNIISLDQTTSVPYSSTRSTPSFSQLKGNIAKLDIVRTTKNNQTKNHSPLKEVVQKGGVRKMENNSLPSNEDIKRRNSSDKVIRPNETSSTPSPSSKSNENINKLEIVRATKNDKTNKPSDSIDTPQSSTKALIRNVVILPALNMHDIVTQPPPNLVKIPAEYKFQCTTCWKYFKQKSALTKHQRTHTGEKPYKCNLCPKQFTDPSNFKRHRALHTKAAEELNISRPKPPVSPALSTAASDPDPDGIEAMQTIERFEINDDDDDYDDYDEDDMESYLWYDVLQHSLRNEEIRDNIRQNLMAISNSIKPAVMSNVFLNDNPD</sequence>
<dbReference type="Gene3D" id="3.30.160.60">
    <property type="entry name" value="Classic Zinc Finger"/>
    <property type="match status" value="5"/>
</dbReference>
<evidence type="ECO:0000256" key="10">
    <source>
        <dbReference type="SAM" id="MobiDB-lite"/>
    </source>
</evidence>
<keyword evidence="5" id="KW-0862">Zinc</keyword>
<dbReference type="GO" id="GO:0043565">
    <property type="term" value="F:sequence-specific DNA binding"/>
    <property type="evidence" value="ECO:0007669"/>
    <property type="project" value="UniProtKB-ARBA"/>
</dbReference>
<dbReference type="PROSITE" id="PS00028">
    <property type="entry name" value="ZINC_FINGER_C2H2_1"/>
    <property type="match status" value="6"/>
</dbReference>
<dbReference type="GO" id="GO:0040029">
    <property type="term" value="P:epigenetic regulation of gene expression"/>
    <property type="evidence" value="ECO:0007669"/>
    <property type="project" value="UniProtKB-ARBA"/>
</dbReference>
<proteinExistence type="predicted"/>
<keyword evidence="6" id="KW-0805">Transcription regulation</keyword>
<dbReference type="SMART" id="SM00355">
    <property type="entry name" value="ZnF_C2H2"/>
    <property type="match status" value="7"/>
</dbReference>
<feature type="region of interest" description="Disordered" evidence="10">
    <location>
        <begin position="833"/>
        <end position="853"/>
    </location>
</feature>
<dbReference type="FunFam" id="3.30.160.60:FF:000671">
    <property type="entry name" value="Zinc finger protein 26"/>
    <property type="match status" value="1"/>
</dbReference>
<protein>
    <recommendedName>
        <fullName evidence="11">C2H2-type domain-containing protein</fullName>
    </recommendedName>
</protein>
<feature type="domain" description="C2H2-type" evidence="11">
    <location>
        <begin position="263"/>
        <end position="290"/>
    </location>
</feature>
<evidence type="ECO:0000256" key="9">
    <source>
        <dbReference type="ARBA" id="ARBA00023242"/>
    </source>
</evidence>
<dbReference type="VEuPathDB" id="VectorBase:MDOA013016"/>
<dbReference type="GO" id="GO:0005634">
    <property type="term" value="C:nucleus"/>
    <property type="evidence" value="ECO:0007669"/>
    <property type="project" value="UniProtKB-SubCell"/>
</dbReference>
<evidence type="ECO:0000256" key="6">
    <source>
        <dbReference type="ARBA" id="ARBA00023015"/>
    </source>
</evidence>
<evidence type="ECO:0000256" key="2">
    <source>
        <dbReference type="ARBA" id="ARBA00022723"/>
    </source>
</evidence>
<dbReference type="EnsemblMetazoa" id="MDOA013016-RA">
    <property type="protein sequence ID" value="MDOA013016-PA"/>
    <property type="gene ID" value="MDOA013016"/>
</dbReference>
<evidence type="ECO:0000256" key="7">
    <source>
        <dbReference type="ARBA" id="ARBA00023125"/>
    </source>
</evidence>
<keyword evidence="4" id="KW-0863">Zinc-finger</keyword>
<feature type="domain" description="C2H2-type" evidence="11">
    <location>
        <begin position="773"/>
        <end position="800"/>
    </location>
</feature>
<evidence type="ECO:0000256" key="3">
    <source>
        <dbReference type="ARBA" id="ARBA00022737"/>
    </source>
</evidence>
<feature type="region of interest" description="Disordered" evidence="10">
    <location>
        <begin position="585"/>
        <end position="633"/>
    </location>
</feature>
<dbReference type="FunFam" id="3.30.160.60:FF:000690">
    <property type="entry name" value="Zinc finger protein 354C"/>
    <property type="match status" value="1"/>
</dbReference>
<accession>A0A1I8N9P7</accession>
<keyword evidence="3" id="KW-0677">Repeat</keyword>
<feature type="compositionally biased region" description="Basic and acidic residues" evidence="10">
    <location>
        <begin position="679"/>
        <end position="692"/>
    </location>
</feature>
<dbReference type="GO" id="GO:0000785">
    <property type="term" value="C:chromatin"/>
    <property type="evidence" value="ECO:0007669"/>
    <property type="project" value="UniProtKB-ARBA"/>
</dbReference>
<dbReference type="FunFam" id="3.30.160.60:FF:000358">
    <property type="entry name" value="zinc finger protein 24"/>
    <property type="match status" value="1"/>
</dbReference>
<keyword evidence="7" id="KW-0238">DNA-binding</keyword>
<dbReference type="VEuPathDB" id="VectorBase:MDOMA2_012884"/>
<feature type="compositionally biased region" description="Polar residues" evidence="10">
    <location>
        <begin position="605"/>
        <end position="633"/>
    </location>
</feature>
<evidence type="ECO:0000256" key="4">
    <source>
        <dbReference type="ARBA" id="ARBA00022771"/>
    </source>
</evidence>
<keyword evidence="2" id="KW-0479">Metal-binding</keyword>
<feature type="region of interest" description="Disordered" evidence="10">
    <location>
        <begin position="365"/>
        <end position="390"/>
    </location>
</feature>
<feature type="region of interest" description="Disordered" evidence="10">
    <location>
        <begin position="422"/>
        <end position="456"/>
    </location>
</feature>
<dbReference type="PROSITE" id="PS50157">
    <property type="entry name" value="ZINC_FINGER_C2H2_2"/>
    <property type="match status" value="6"/>
</dbReference>
<feature type="domain" description="C2H2-type" evidence="11">
    <location>
        <begin position="319"/>
        <end position="346"/>
    </location>
</feature>
<feature type="region of interest" description="Disordered" evidence="10">
    <location>
        <begin position="646"/>
        <end position="711"/>
    </location>
</feature>
<reference evidence="12" key="1">
    <citation type="submission" date="2020-05" db="UniProtKB">
        <authorList>
            <consortium name="EnsemblMetazoa"/>
        </authorList>
    </citation>
    <scope>IDENTIFICATION</scope>
    <source>
        <strain evidence="12">Aabys</strain>
    </source>
</reference>
<dbReference type="GO" id="GO:0008270">
    <property type="term" value="F:zinc ion binding"/>
    <property type="evidence" value="ECO:0007669"/>
    <property type="project" value="UniProtKB-KW"/>
</dbReference>
<dbReference type="AlphaFoldDB" id="A0A1I8N9P7"/>
<dbReference type="InterPro" id="IPR036236">
    <property type="entry name" value="Znf_C2H2_sf"/>
</dbReference>
<evidence type="ECO:0000256" key="1">
    <source>
        <dbReference type="ARBA" id="ARBA00004123"/>
    </source>
</evidence>
<evidence type="ECO:0000256" key="5">
    <source>
        <dbReference type="ARBA" id="ARBA00022833"/>
    </source>
</evidence>
<dbReference type="PANTHER" id="PTHR16515">
    <property type="entry name" value="PR DOMAIN ZINC FINGER PROTEIN"/>
    <property type="match status" value="1"/>
</dbReference>
<keyword evidence="9" id="KW-0539">Nucleus</keyword>
<feature type="compositionally biased region" description="Polar residues" evidence="10">
    <location>
        <begin position="646"/>
        <end position="655"/>
    </location>
</feature>
<feature type="compositionally biased region" description="Polar residues" evidence="10">
    <location>
        <begin position="434"/>
        <end position="446"/>
    </location>
</feature>
<evidence type="ECO:0000256" key="8">
    <source>
        <dbReference type="ARBA" id="ARBA00023163"/>
    </source>
</evidence>
<dbReference type="InterPro" id="IPR050331">
    <property type="entry name" value="Zinc_finger"/>
</dbReference>
<evidence type="ECO:0000313" key="12">
    <source>
        <dbReference type="EnsemblMetazoa" id="MDOA013016-PA"/>
    </source>
</evidence>
<keyword evidence="8" id="KW-0804">Transcription</keyword>
<dbReference type="SUPFAM" id="SSF57667">
    <property type="entry name" value="beta-beta-alpha zinc fingers"/>
    <property type="match status" value="3"/>
</dbReference>
<feature type="compositionally biased region" description="Low complexity" evidence="10">
    <location>
        <begin position="693"/>
        <end position="709"/>
    </location>
</feature>
<dbReference type="Pfam" id="PF00096">
    <property type="entry name" value="zf-C2H2"/>
    <property type="match status" value="5"/>
</dbReference>
<feature type="compositionally biased region" description="Basic and acidic residues" evidence="10">
    <location>
        <begin position="365"/>
        <end position="389"/>
    </location>
</feature>
<feature type="domain" description="C2H2-type" evidence="11">
    <location>
        <begin position="234"/>
        <end position="262"/>
    </location>
</feature>
<dbReference type="InterPro" id="IPR013087">
    <property type="entry name" value="Znf_C2H2_type"/>
</dbReference>
<organism evidence="12">
    <name type="scientific">Musca domestica</name>
    <name type="common">House fly</name>
    <dbReference type="NCBI Taxonomy" id="7370"/>
    <lineage>
        <taxon>Eukaryota</taxon>
        <taxon>Metazoa</taxon>
        <taxon>Ecdysozoa</taxon>
        <taxon>Arthropoda</taxon>
        <taxon>Hexapoda</taxon>
        <taxon>Insecta</taxon>
        <taxon>Pterygota</taxon>
        <taxon>Neoptera</taxon>
        <taxon>Endopterygota</taxon>
        <taxon>Diptera</taxon>
        <taxon>Brachycera</taxon>
        <taxon>Muscomorpha</taxon>
        <taxon>Muscoidea</taxon>
        <taxon>Muscidae</taxon>
        <taxon>Musca</taxon>
    </lineage>
</organism>
<feature type="domain" description="C2H2-type" evidence="11">
    <location>
        <begin position="291"/>
        <end position="318"/>
    </location>
</feature>
<dbReference type="FunFam" id="3.30.160.60:FF:000744">
    <property type="entry name" value="zinc finger E-box-binding homeobox 1"/>
    <property type="match status" value="1"/>
</dbReference>
<feature type="domain" description="C2H2-type" evidence="11">
    <location>
        <begin position="801"/>
        <end position="828"/>
    </location>
</feature>
<comment type="subcellular location">
    <subcellularLocation>
        <location evidence="1">Nucleus</location>
    </subcellularLocation>
</comment>
<dbReference type="PANTHER" id="PTHR16515:SF49">
    <property type="entry name" value="GASTRULA ZINC FINGER PROTEIN XLCGF49.1-LIKE-RELATED"/>
    <property type="match status" value="1"/>
</dbReference>
<evidence type="ECO:0000259" key="11">
    <source>
        <dbReference type="PROSITE" id="PS50157"/>
    </source>
</evidence>
<dbReference type="GO" id="GO:0003682">
    <property type="term" value="F:chromatin binding"/>
    <property type="evidence" value="ECO:0007669"/>
    <property type="project" value="UniProtKB-ARBA"/>
</dbReference>
<dbReference type="eggNOG" id="KOG1721">
    <property type="taxonomic scope" value="Eukaryota"/>
</dbReference>